<organism evidence="2 3">
    <name type="scientific">Dysosmobacter acutus</name>
    <dbReference type="NCBI Taxonomy" id="2841504"/>
    <lineage>
        <taxon>Bacteria</taxon>
        <taxon>Bacillati</taxon>
        <taxon>Bacillota</taxon>
        <taxon>Clostridia</taxon>
        <taxon>Eubacteriales</taxon>
        <taxon>Oscillospiraceae</taxon>
        <taxon>Dysosmobacter</taxon>
    </lineage>
</organism>
<dbReference type="Proteomes" id="UP000787672">
    <property type="component" value="Unassembled WGS sequence"/>
</dbReference>
<evidence type="ECO:0000256" key="1">
    <source>
        <dbReference type="SAM" id="SignalP"/>
    </source>
</evidence>
<evidence type="ECO:0000313" key="3">
    <source>
        <dbReference type="Proteomes" id="UP000787672"/>
    </source>
</evidence>
<feature type="chain" id="PRO_5046937594" evidence="1">
    <location>
        <begin position="24"/>
        <end position="444"/>
    </location>
</feature>
<feature type="signal peptide" evidence="1">
    <location>
        <begin position="1"/>
        <end position="23"/>
    </location>
</feature>
<dbReference type="PANTHER" id="PTHR43649:SF12">
    <property type="entry name" value="DIACETYLCHITOBIOSE BINDING PROTEIN DASA"/>
    <property type="match status" value="1"/>
</dbReference>
<dbReference type="InterPro" id="IPR006059">
    <property type="entry name" value="SBP"/>
</dbReference>
<dbReference type="RefSeq" id="WP_216631894.1">
    <property type="nucleotide sequence ID" value="NZ_JAHLQN010000001.1"/>
</dbReference>
<evidence type="ECO:0000313" key="2">
    <source>
        <dbReference type="EMBL" id="MBU5626406.1"/>
    </source>
</evidence>
<reference evidence="2 3" key="1">
    <citation type="submission" date="2021-06" db="EMBL/GenBank/DDBJ databases">
        <authorList>
            <person name="Sun Q."/>
            <person name="Li D."/>
        </authorList>
    </citation>
    <scope>NUCLEOTIDE SEQUENCE [LARGE SCALE GENOMIC DNA]</scope>
    <source>
        <strain evidence="2 3">MSJ-2</strain>
    </source>
</reference>
<keyword evidence="1" id="KW-0732">Signal</keyword>
<dbReference type="EMBL" id="JAHLQN010000001">
    <property type="protein sequence ID" value="MBU5626406.1"/>
    <property type="molecule type" value="Genomic_DNA"/>
</dbReference>
<dbReference type="InterPro" id="IPR050490">
    <property type="entry name" value="Bact_solute-bd_prot1"/>
</dbReference>
<sequence>MKKRIFLLAALAAGLVLCLAACGETNGDPVTVTLWHVYGGEVNSPMNALVEEFNRTVGQEQNIRVRVDSVSNTNVIHESVLAAAYDDPGASELPDLFISYPKTVLALPDEDILVDYHDYFSDEELDAFLPEFLEEGTVNGRLAVLPIAKSTEILYVNKTAFDRFAAATGASIDDLSTWEGLYALAERYADWSGGKCFFVHDYHFNYFQVGVESLGEDFFDKNGIAFGPKFAYAWEPYARAALTGGLWLGSGYATEPLRTGDAIVSVASSASVLYYSNVVTYPDNSTEQVEIISLPCPTFEGGEKLVMQRGAGLCTVKSSPEREKACMTFLKWLTEPKRNVDFVTELGYMPVTKEGFDDYLPDAIKTLSDPMYVSLYEAFLRTRQDYTFYTPPQREDYLDLETRFEKAVRLRLTAGRAQYLEQGEDTLDTLVRSTMEDFEKNYGK</sequence>
<name>A0ABS6F7Z5_9FIRM</name>
<dbReference type="Pfam" id="PF13416">
    <property type="entry name" value="SBP_bac_8"/>
    <property type="match status" value="1"/>
</dbReference>
<protein>
    <submittedName>
        <fullName evidence="2">Extracellular solute-binding protein</fullName>
    </submittedName>
</protein>
<comment type="caution">
    <text evidence="2">The sequence shown here is derived from an EMBL/GenBank/DDBJ whole genome shotgun (WGS) entry which is preliminary data.</text>
</comment>
<dbReference type="PANTHER" id="PTHR43649">
    <property type="entry name" value="ARABINOSE-BINDING PROTEIN-RELATED"/>
    <property type="match status" value="1"/>
</dbReference>
<proteinExistence type="predicted"/>
<gene>
    <name evidence="2" type="ORF">KQI82_05650</name>
</gene>
<keyword evidence="3" id="KW-1185">Reference proteome</keyword>
<accession>A0ABS6F7Z5</accession>